<dbReference type="Gene3D" id="1.10.530.10">
    <property type="match status" value="1"/>
</dbReference>
<dbReference type="Proteomes" id="UP000005413">
    <property type="component" value="Unassembled WGS sequence"/>
</dbReference>
<keyword evidence="20" id="KW-1185">Reference proteome</keyword>
<dbReference type="GO" id="GO:0033925">
    <property type="term" value="F:mannosyl-glycoprotein endo-beta-N-acetylglucosaminidase activity"/>
    <property type="evidence" value="ECO:0007669"/>
    <property type="project" value="UniProtKB-EC"/>
</dbReference>
<dbReference type="InterPro" id="IPR002901">
    <property type="entry name" value="MGlyc_endo_b_GlcNAc-like_dom"/>
</dbReference>
<name>G5JHC1_9STAP</name>
<dbReference type="PROSITE" id="PS51780">
    <property type="entry name" value="GW"/>
    <property type="match status" value="7"/>
</dbReference>
<keyword evidence="14" id="KW-0961">Cell wall biogenesis/degradation</keyword>
<dbReference type="Gene3D" id="3.40.80.10">
    <property type="entry name" value="Peptidoglycan recognition protein-like"/>
    <property type="match status" value="1"/>
</dbReference>
<dbReference type="PATRIC" id="fig|911238.3.peg.701"/>
<proteinExistence type="inferred from homology"/>
<feature type="domain" description="GW" evidence="18">
    <location>
        <begin position="1029"/>
        <end position="1102"/>
    </location>
</feature>
<evidence type="ECO:0000313" key="19">
    <source>
        <dbReference type="EMBL" id="EHJ08469.1"/>
    </source>
</evidence>
<evidence type="ECO:0000256" key="6">
    <source>
        <dbReference type="ARBA" id="ARBA00011901"/>
    </source>
</evidence>
<dbReference type="Pfam" id="PF01832">
    <property type="entry name" value="Glucosaminidase"/>
    <property type="match status" value="1"/>
</dbReference>
<feature type="compositionally biased region" description="Basic and acidic residues" evidence="16">
    <location>
        <begin position="84"/>
        <end position="97"/>
    </location>
</feature>
<evidence type="ECO:0000256" key="1">
    <source>
        <dbReference type="ARBA" id="ARBA00001561"/>
    </source>
</evidence>
<comment type="subcellular location">
    <subcellularLocation>
        <location evidence="2">Secreted</location>
    </subcellularLocation>
</comment>
<keyword evidence="9" id="KW-0964">Secreted</keyword>
<dbReference type="InterPro" id="IPR002502">
    <property type="entry name" value="Amidase_domain"/>
</dbReference>
<comment type="catalytic activity">
    <reaction evidence="1">
        <text>Hydrolyzes the link between N-acetylmuramoyl residues and L-amino acid residues in certain cell-wall glycopeptides.</text>
        <dbReference type="EC" id="3.5.1.28"/>
    </reaction>
</comment>
<gene>
    <name evidence="19" type="ORF">SS7213T_04250</name>
</gene>
<evidence type="ECO:0000256" key="3">
    <source>
        <dbReference type="ARBA" id="ARBA00006088"/>
    </source>
</evidence>
<dbReference type="GO" id="GO:0009253">
    <property type="term" value="P:peptidoglycan catabolic process"/>
    <property type="evidence" value="ECO:0007669"/>
    <property type="project" value="InterPro"/>
</dbReference>
<feature type="region of interest" description="Disordered" evidence="16">
    <location>
        <begin position="50"/>
        <end position="158"/>
    </location>
</feature>
<dbReference type="SUPFAM" id="SSF55846">
    <property type="entry name" value="N-acetylmuramoyl-L-alanine amidase-like"/>
    <property type="match status" value="1"/>
</dbReference>
<evidence type="ECO:0000256" key="14">
    <source>
        <dbReference type="ARBA" id="ARBA00023316"/>
    </source>
</evidence>
<dbReference type="InterPro" id="IPR038200">
    <property type="entry name" value="GW_dom_sf"/>
</dbReference>
<feature type="domain" description="GW" evidence="18">
    <location>
        <begin position="871"/>
        <end position="946"/>
    </location>
</feature>
<evidence type="ECO:0000256" key="8">
    <source>
        <dbReference type="ARBA" id="ARBA00016987"/>
    </source>
</evidence>
<evidence type="ECO:0000256" key="7">
    <source>
        <dbReference type="ARBA" id="ARBA00012566"/>
    </source>
</evidence>
<dbReference type="InterPro" id="IPR025987">
    <property type="entry name" value="GW_dom"/>
</dbReference>
<feature type="compositionally biased region" description="Acidic residues" evidence="16">
    <location>
        <begin position="224"/>
        <end position="233"/>
    </location>
</feature>
<dbReference type="CDD" id="cd06583">
    <property type="entry name" value="PGRP"/>
    <property type="match status" value="1"/>
</dbReference>
<evidence type="ECO:0000256" key="13">
    <source>
        <dbReference type="ARBA" id="ARBA00023268"/>
    </source>
</evidence>
<dbReference type="RefSeq" id="WP_002462672.1">
    <property type="nucleotide sequence ID" value="NZ_AEUN01000307.1"/>
</dbReference>
<evidence type="ECO:0000256" key="5">
    <source>
        <dbReference type="ARBA" id="ARBA00011697"/>
    </source>
</evidence>
<feature type="compositionally biased region" description="Polar residues" evidence="16">
    <location>
        <begin position="50"/>
        <end position="73"/>
    </location>
</feature>
<feature type="domain" description="GW" evidence="18">
    <location>
        <begin position="527"/>
        <end position="601"/>
    </location>
</feature>
<dbReference type="Pfam" id="PF13457">
    <property type="entry name" value="GW"/>
    <property type="match status" value="5"/>
</dbReference>
<evidence type="ECO:0000256" key="15">
    <source>
        <dbReference type="ARBA" id="ARBA00034414"/>
    </source>
</evidence>
<feature type="domain" description="GW" evidence="18">
    <location>
        <begin position="774"/>
        <end position="848"/>
    </location>
</feature>
<dbReference type="SMART" id="SM00644">
    <property type="entry name" value="Ami_2"/>
    <property type="match status" value="1"/>
</dbReference>
<dbReference type="GO" id="GO:0004040">
    <property type="term" value="F:amidase activity"/>
    <property type="evidence" value="ECO:0007669"/>
    <property type="project" value="InterPro"/>
</dbReference>
<dbReference type="GO" id="GO:0005576">
    <property type="term" value="C:extracellular region"/>
    <property type="evidence" value="ECO:0007669"/>
    <property type="project" value="UniProtKB-SubCell"/>
</dbReference>
<feature type="compositionally biased region" description="Polar residues" evidence="16">
    <location>
        <begin position="211"/>
        <end position="220"/>
    </location>
</feature>
<comment type="catalytic activity">
    <reaction evidence="15">
        <text>an N(4)-(oligosaccharide-(1-&gt;3)-[oligosaccharide-(1-&gt;6)]-beta-D-Man-(1-&gt;4)-beta-D-GlcNAc-(1-&gt;4)-alpha-D-GlcNAc)-L-asparaginyl-[protein] + H2O = an oligosaccharide-(1-&gt;3)-[oligosaccharide-(1-&gt;6)]-beta-D-Man-(1-&gt;4)-D-GlcNAc + N(4)-(N-acetyl-beta-D-glucosaminyl)-L-asparaginyl-[protein]</text>
        <dbReference type="Rhea" id="RHEA:73067"/>
        <dbReference type="Rhea" id="RHEA-COMP:12603"/>
        <dbReference type="Rhea" id="RHEA-COMP:18176"/>
        <dbReference type="ChEBI" id="CHEBI:15377"/>
        <dbReference type="ChEBI" id="CHEBI:132248"/>
        <dbReference type="ChEBI" id="CHEBI:192714"/>
        <dbReference type="ChEBI" id="CHEBI:192715"/>
        <dbReference type="EC" id="3.2.1.96"/>
    </reaction>
</comment>
<feature type="signal peptide" evidence="17">
    <location>
        <begin position="1"/>
        <end position="29"/>
    </location>
</feature>
<comment type="similarity">
    <text evidence="3">In the N-terminal section; belongs to the N-acetylmuramoyl-L-alanine amidase 2 family.</text>
</comment>
<dbReference type="EC" id="3.5.1.28" evidence="6"/>
<dbReference type="EC" id="3.2.1.96" evidence="7"/>
<evidence type="ECO:0000256" key="4">
    <source>
        <dbReference type="ARBA" id="ARBA00007974"/>
    </source>
</evidence>
<feature type="domain" description="GW" evidence="18">
    <location>
        <begin position="603"/>
        <end position="677"/>
    </location>
</feature>
<dbReference type="SMART" id="SM00047">
    <property type="entry name" value="LYZ2"/>
    <property type="match status" value="1"/>
</dbReference>
<feature type="domain" description="GW" evidence="18">
    <location>
        <begin position="698"/>
        <end position="772"/>
    </location>
</feature>
<dbReference type="GO" id="GO:0071555">
    <property type="term" value="P:cell wall organization"/>
    <property type="evidence" value="ECO:0007669"/>
    <property type="project" value="UniProtKB-KW"/>
</dbReference>
<keyword evidence="13" id="KW-0511">Multifunctional enzyme</keyword>
<feature type="compositionally biased region" description="Basic and acidic residues" evidence="16">
    <location>
        <begin position="198"/>
        <end position="208"/>
    </location>
</feature>
<dbReference type="SUPFAM" id="SSF82057">
    <property type="entry name" value="Prokaryotic SH3-related domain"/>
    <property type="match status" value="1"/>
</dbReference>
<protein>
    <recommendedName>
        <fullName evidence="8">Bifunctional autolysin</fullName>
        <ecNumber evidence="7">3.2.1.96</ecNumber>
        <ecNumber evidence="6">3.5.1.28</ecNumber>
    </recommendedName>
</protein>
<comment type="subunit">
    <text evidence="5">Oligomer; forms a ring structure at the cell surface which is important for efficient partitioning of daughter cells after cell division.</text>
</comment>
<accession>G5JHC1</accession>
<sequence length="1341" mass="147356">MAKKFNYKVPSMVALTLVGTAFTAHHAQAAETTQDQTSNKNVLDSNKTLNKTNQAKSEVSNPTQNISGTQVYQDPSIVQPKTADTTKTHDASLEEKTQVANSEAKSESSKDQQANDNVSDQTVNEDNASSAAQQQTDNEQNSDAQVTNEQQGSHTNEEVTTVDNAQQQNQAIANKNAETNQQTETTKQQTTTQANDQQDVKKQDEHKVIQTLDNNTNSSGYRFDDDEDDDVTENESHTEINPQTLKSLAQPATTQANDKAATVSESTNNVTPRVATFSSIAKPRMLLAKTSTTTKSLPKYKPQVNSSINDYIRRNKLQAPKIEEDYTSYFPKYGYRHGVGKPEGIVVHDTANDNSTITGEINYMKNNYNNAFVHAFVDGNRIIETHPTDYLSWGAGPNANNRFINVEIVHTHDYASFARSMNNYADYAATQLQYYGLVPDSAEKDGRGTVWTHYAISNFLGGTDHADPHGYLASHNYSYNELYDLINEKYLIKMGKVAAWGAPSSGTTSGSTSKPSTPSKPAANNLTVAANNGVAQIKPSNNGLYTTVYDKAGKATKETQKTLAVSKTATLNNQKFYLVQDYNSGKKLGWVKQGDVVYNTAKSPTAVNHSYSIKPATNIYTVPWGTSKQVAGKVSGSKNQTFKATKQQQIDKAIYLYGSVNGITGWVSKYYLSELANNTPKPSTPSKPATKPTTNNLTVVANNGVAQIKSSNNGLFTTVYDKTGKATKEIQKTFAVSKTATLNNQKFYLVQDYNSGKALGWVKEGDVTYNTAKSPIKVNETYTVKSGSNLYTVPWGSYKQVAGKVSGNGNQTFKATKQQQIDKAIYLYGTVNGQSGWISKYYLTAPVATKTSVKPVSAVKPIAKSVPATNTTQTVSKIAQVNAKNSGVRASVYDKSAKSGTRYADRTFVVTKQRTHGNETYVLLNNSSQNTPIGWFNVKDLNLQNLGKDVKTTEQYKVNATNSGLTMIPWGTKNQIILTGNQIANKAFNAIKQVAVGKDVYLYGTVNNRTGWVNAKDLTGNSKPATVTNAKDVNYTYVIKNDNGYYYVSPNAANKYSLKSYHEQPFAVIKEQVINGQKWFYGKLSNGKLVWIKESDVAKELIKYTKTGQTLNQAASIQSHLYDRPQVQRVAGSWTNANYSEIKYAMDTNRLAKDSALRYQFLRLDQPQNISVDKINKFLKGKGVLENQGAAFSEAAKKYGINEVYLISHALLETGNGKSQLAKGANIVNGRVVTNTTTKYHNVFGIAAFDNNPLYGAINYAKNAGWNSVSKAIVGGAKFIGQSYIKAGQNTLYKMRWNPSHPGTHQYATDIDWANINAQIIKGLYDKIGEVGKYFDIPKYN</sequence>
<evidence type="ECO:0000256" key="10">
    <source>
        <dbReference type="ARBA" id="ARBA00022729"/>
    </source>
</evidence>
<feature type="compositionally biased region" description="Low complexity" evidence="16">
    <location>
        <begin position="176"/>
        <end position="197"/>
    </location>
</feature>
<evidence type="ECO:0000256" key="9">
    <source>
        <dbReference type="ARBA" id="ARBA00022525"/>
    </source>
</evidence>
<evidence type="ECO:0000256" key="12">
    <source>
        <dbReference type="ARBA" id="ARBA00022801"/>
    </source>
</evidence>
<evidence type="ECO:0000256" key="17">
    <source>
        <dbReference type="SAM" id="SignalP"/>
    </source>
</evidence>
<comment type="similarity">
    <text evidence="4">In the C-terminal section; belongs to the glycosyl hydrolase 73 family.</text>
</comment>
<dbReference type="EMBL" id="AEUN01000307">
    <property type="protein sequence ID" value="EHJ08469.1"/>
    <property type="molecule type" value="Genomic_DNA"/>
</dbReference>
<feature type="chain" id="PRO_5003479294" description="Bifunctional autolysin" evidence="17">
    <location>
        <begin position="30"/>
        <end position="1341"/>
    </location>
</feature>
<feature type="region of interest" description="Disordered" evidence="16">
    <location>
        <begin position="504"/>
        <end position="523"/>
    </location>
</feature>
<evidence type="ECO:0000313" key="20">
    <source>
        <dbReference type="Proteomes" id="UP000005413"/>
    </source>
</evidence>
<dbReference type="Gene3D" id="2.30.30.170">
    <property type="match status" value="7"/>
</dbReference>
<dbReference type="GO" id="GO:0008745">
    <property type="term" value="F:N-acetylmuramoyl-L-alanine amidase activity"/>
    <property type="evidence" value="ECO:0007669"/>
    <property type="project" value="UniProtKB-EC"/>
</dbReference>
<evidence type="ECO:0000256" key="11">
    <source>
        <dbReference type="ARBA" id="ARBA00022737"/>
    </source>
</evidence>
<dbReference type="InterPro" id="IPR036505">
    <property type="entry name" value="Amidase/PGRP_sf"/>
</dbReference>
<evidence type="ECO:0000256" key="16">
    <source>
        <dbReference type="SAM" id="MobiDB-lite"/>
    </source>
</evidence>
<feature type="region of interest" description="Disordered" evidence="16">
    <location>
        <begin position="176"/>
        <end position="239"/>
    </location>
</feature>
<evidence type="ECO:0000256" key="2">
    <source>
        <dbReference type="ARBA" id="ARBA00004613"/>
    </source>
</evidence>
<feature type="compositionally biased region" description="Polar residues" evidence="16">
    <location>
        <begin position="111"/>
        <end position="158"/>
    </location>
</feature>
<feature type="domain" description="GW" evidence="18">
    <location>
        <begin position="948"/>
        <end position="1023"/>
    </location>
</feature>
<keyword evidence="12" id="KW-0378">Hydrolase</keyword>
<comment type="caution">
    <text evidence="19">The sequence shown here is derived from an EMBL/GenBank/DDBJ whole genome shotgun (WGS) entry which is preliminary data.</text>
</comment>
<keyword evidence="11" id="KW-0677">Repeat</keyword>
<feature type="compositionally biased region" description="Low complexity" evidence="16">
    <location>
        <begin position="504"/>
        <end position="521"/>
    </location>
</feature>
<organism evidence="19 20">
    <name type="scientific">Staphylococcus simiae CCM 7213 = CCUG 51256</name>
    <dbReference type="NCBI Taxonomy" id="911238"/>
    <lineage>
        <taxon>Bacteria</taxon>
        <taxon>Bacillati</taxon>
        <taxon>Bacillota</taxon>
        <taxon>Bacilli</taxon>
        <taxon>Bacillales</taxon>
        <taxon>Staphylococcaceae</taxon>
        <taxon>Staphylococcus</taxon>
    </lineage>
</organism>
<keyword evidence="10 17" id="KW-0732">Signal</keyword>
<evidence type="ECO:0000259" key="18">
    <source>
        <dbReference type="PROSITE" id="PS51780"/>
    </source>
</evidence>
<reference evidence="19 20" key="1">
    <citation type="journal article" date="2012" name="BMC Genomics">
        <title>Comparative genomic analysis of the genus Staphylococcus including Staphylococcus aureus and its newly described sister species Staphylococcus simiae.</title>
        <authorList>
            <person name="Suzuki H."/>
            <person name="Lefebure T."/>
            <person name="Pavinski Bitar P."/>
            <person name="Stanhope M.J."/>
        </authorList>
    </citation>
    <scope>NUCLEOTIDE SEQUENCE [LARGE SCALE GENOMIC DNA]</scope>
    <source>
        <strain evidence="19 20">CCM 7213</strain>
    </source>
</reference>